<name>A0A0F4LMX0_9LACO</name>
<dbReference type="NCBIfam" id="TIGR01637">
    <property type="entry name" value="phage_arpU"/>
    <property type="match status" value="1"/>
</dbReference>
<organism evidence="1 2">
    <name type="scientific">Lactobacillus apis</name>
    <dbReference type="NCBI Taxonomy" id="303541"/>
    <lineage>
        <taxon>Bacteria</taxon>
        <taxon>Bacillati</taxon>
        <taxon>Bacillota</taxon>
        <taxon>Bacilli</taxon>
        <taxon>Lactobacillales</taxon>
        <taxon>Lactobacillaceae</taxon>
        <taxon>Lactobacillus</taxon>
    </lineage>
</organism>
<dbReference type="RefSeq" id="WP_046307615.1">
    <property type="nucleotide sequence ID" value="NZ_KQ034000.1"/>
</dbReference>
<dbReference type="Proteomes" id="UP000033682">
    <property type="component" value="Unassembled WGS sequence"/>
</dbReference>
<evidence type="ECO:0000313" key="2">
    <source>
        <dbReference type="Proteomes" id="UP000033682"/>
    </source>
</evidence>
<dbReference type="EMBL" id="JXLG01000009">
    <property type="protein sequence ID" value="KJY60197.1"/>
    <property type="molecule type" value="Genomic_DNA"/>
</dbReference>
<dbReference type="InterPro" id="IPR006524">
    <property type="entry name" value="ArpU-like"/>
</dbReference>
<dbReference type="AlphaFoldDB" id="A0A0F4LMX0"/>
<gene>
    <name evidence="1" type="ORF">JF72_11410</name>
</gene>
<proteinExistence type="predicted"/>
<reference evidence="1 2" key="1">
    <citation type="submission" date="2015-01" db="EMBL/GenBank/DDBJ databases">
        <title>Comparative genomics of the lactic acid bacteria isolated from the honey bee gut.</title>
        <authorList>
            <person name="Ellegaard K.M."/>
            <person name="Tamarit D."/>
            <person name="Javelind E."/>
            <person name="Olofsson T."/>
            <person name="Andersson S.G."/>
            <person name="Vasquez A."/>
        </authorList>
    </citation>
    <scope>NUCLEOTIDE SEQUENCE [LARGE SCALE GENOMIC DNA]</scope>
    <source>
        <strain evidence="1 2">Hma11</strain>
    </source>
</reference>
<keyword evidence="2" id="KW-1185">Reference proteome</keyword>
<comment type="caution">
    <text evidence="1">The sequence shown here is derived from an EMBL/GenBank/DDBJ whole genome shotgun (WGS) entry which is preliminary data.</text>
</comment>
<dbReference type="HOGENOM" id="CLU_1967784_0_0_9"/>
<protein>
    <recommendedName>
        <fullName evidence="3">Phage transcriptional regulator, ArpU family</fullName>
    </recommendedName>
</protein>
<evidence type="ECO:0008006" key="3">
    <source>
        <dbReference type="Google" id="ProtNLM"/>
    </source>
</evidence>
<sequence length="120" mass="13856">MKEVKAYLKNDLNHYLAQCNRHRSDLLADKVDHLTTLAKERTTEGIAYAENLTLATGKAIQACSDKSRTILTKVYLQKELNKQVMVEMGYGSTRYFELKHIALCEFAKNFEMYLKKYGIN</sequence>
<accession>A0A0F4LMX0</accession>
<evidence type="ECO:0000313" key="1">
    <source>
        <dbReference type="EMBL" id="KJY60197.1"/>
    </source>
</evidence>
<dbReference type="PATRIC" id="fig|303541.3.peg.1305"/>